<dbReference type="InterPro" id="IPR040976">
    <property type="entry name" value="Pkinase_fungal"/>
</dbReference>
<dbReference type="EMBL" id="JAACJM010000089">
    <property type="protein sequence ID" value="KAF5347855.1"/>
    <property type="molecule type" value="Genomic_DNA"/>
</dbReference>
<feature type="transmembrane region" description="Helical" evidence="1">
    <location>
        <begin position="126"/>
        <end position="149"/>
    </location>
</feature>
<dbReference type="SUPFAM" id="SSF56112">
    <property type="entry name" value="Protein kinase-like (PK-like)"/>
    <property type="match status" value="1"/>
</dbReference>
<evidence type="ECO:0000313" key="3">
    <source>
        <dbReference type="EMBL" id="KAF5347855.1"/>
    </source>
</evidence>
<comment type="caution">
    <text evidence="3">The sequence shown here is derived from an EMBL/GenBank/DDBJ whole genome shotgun (WGS) entry which is preliminary data.</text>
</comment>
<keyword evidence="4" id="KW-1185">Reference proteome</keyword>
<evidence type="ECO:0000313" key="4">
    <source>
        <dbReference type="Proteomes" id="UP000559256"/>
    </source>
</evidence>
<evidence type="ECO:0000256" key="1">
    <source>
        <dbReference type="SAM" id="Phobius"/>
    </source>
</evidence>
<keyword evidence="1" id="KW-1133">Transmembrane helix</keyword>
<dbReference type="Proteomes" id="UP000559256">
    <property type="component" value="Unassembled WGS sequence"/>
</dbReference>
<feature type="transmembrane region" description="Helical" evidence="1">
    <location>
        <begin position="94"/>
        <end position="114"/>
    </location>
</feature>
<dbReference type="Gene3D" id="1.10.510.10">
    <property type="entry name" value="Transferase(Phosphotransferase) domain 1"/>
    <property type="match status" value="1"/>
</dbReference>
<proteinExistence type="predicted"/>
<feature type="domain" description="Fungal-type protein kinase" evidence="2">
    <location>
        <begin position="489"/>
        <end position="619"/>
    </location>
</feature>
<dbReference type="OrthoDB" id="5569250at2759"/>
<accession>A0A8H5CTX4</accession>
<dbReference type="PANTHER" id="PTHR38248:SF2">
    <property type="entry name" value="FUNK1 11"/>
    <property type="match status" value="1"/>
</dbReference>
<gene>
    <name evidence="3" type="ORF">D9758_013836</name>
</gene>
<feature type="transmembrane region" description="Helical" evidence="1">
    <location>
        <begin position="161"/>
        <end position="186"/>
    </location>
</feature>
<dbReference type="Pfam" id="PF17667">
    <property type="entry name" value="Pkinase_fungal"/>
    <property type="match status" value="1"/>
</dbReference>
<reference evidence="3 4" key="1">
    <citation type="journal article" date="2020" name="ISME J.">
        <title>Uncovering the hidden diversity of litter-decomposition mechanisms in mushroom-forming fungi.</title>
        <authorList>
            <person name="Floudas D."/>
            <person name="Bentzer J."/>
            <person name="Ahren D."/>
            <person name="Johansson T."/>
            <person name="Persson P."/>
            <person name="Tunlid A."/>
        </authorList>
    </citation>
    <scope>NUCLEOTIDE SEQUENCE [LARGE SCALE GENOMIC DNA]</scope>
    <source>
        <strain evidence="3 4">CBS 291.85</strain>
    </source>
</reference>
<sequence>MITVTLGPQDLGTSLGAVELGIMLSSVLYGVVVIQSYKYYQASFKNDSALLKTTKFNSYHSALETLHTVFQWIYLYSTTITSFGDPNQLDEINWSFQVSIPLTAIIASIVQTFFCHRVSRISGWGYYKAIMIPILVARTGFAVASAVVASNRTLSEYTRDFKWLVILLLAMGAAIDVVNTILLCTFMEQNHNPLLRLNGRISLSTAQPAAHVIPSSLGPRRAGASEPHNLEVHIEMGVQANKDESLLKDLMGYTTSSSASFHTSSSSASAFDSNLIYVSFPTFNTAPDYGDIDCDDYSGVRSTAPSFYSTLSEPCDPKDSTVAPKPSIFLWKDSVFRLPLPRNRTAMVLDNYPCSDAYTSIASESTVAPITKTYIVTEDRPLHVSSHRKSILSGRGSGVYPISEISLPESSDNDQPRRIDELVLKLAWPMKLSSLETENQVFHNLLRSCTEIKHNLPEIHFGGVYGMDDLQELEFSVPYPAIWLFQNSRRIVDRLVVLVMRRYEKLWDARSIEEFQKVFIDCVKCHHHAYTKGRYLHRDLSENNLMIHRRSDAQSNQVNGILNDWDLAAKLDEHGDIPISQRCFRTGTKPFLSVDLLRASPSVHQYKHDLESFFWVLIWAGLHYDLNGKRCGRKEVVQAWWDPNGTLEDARNAKTAFLNDDEVARGVFDNFTSTFKDEKIKESWIMPMYELLKAGYRHSLEGSDLGKPSDCWTFENFMSIVDST</sequence>
<protein>
    <recommendedName>
        <fullName evidence="2">Fungal-type protein kinase domain-containing protein</fullName>
    </recommendedName>
</protein>
<organism evidence="3 4">
    <name type="scientific">Tetrapyrgos nigripes</name>
    <dbReference type="NCBI Taxonomy" id="182062"/>
    <lineage>
        <taxon>Eukaryota</taxon>
        <taxon>Fungi</taxon>
        <taxon>Dikarya</taxon>
        <taxon>Basidiomycota</taxon>
        <taxon>Agaricomycotina</taxon>
        <taxon>Agaricomycetes</taxon>
        <taxon>Agaricomycetidae</taxon>
        <taxon>Agaricales</taxon>
        <taxon>Marasmiineae</taxon>
        <taxon>Marasmiaceae</taxon>
        <taxon>Tetrapyrgos</taxon>
    </lineage>
</organism>
<dbReference type="PANTHER" id="PTHR38248">
    <property type="entry name" value="FUNK1 6"/>
    <property type="match status" value="1"/>
</dbReference>
<name>A0A8H5CTX4_9AGAR</name>
<evidence type="ECO:0000259" key="2">
    <source>
        <dbReference type="Pfam" id="PF17667"/>
    </source>
</evidence>
<keyword evidence="1" id="KW-0812">Transmembrane</keyword>
<dbReference type="InterPro" id="IPR011009">
    <property type="entry name" value="Kinase-like_dom_sf"/>
</dbReference>
<dbReference type="AlphaFoldDB" id="A0A8H5CTX4"/>
<feature type="transmembrane region" description="Helical" evidence="1">
    <location>
        <begin position="15"/>
        <end position="35"/>
    </location>
</feature>
<keyword evidence="1" id="KW-0472">Membrane</keyword>